<evidence type="ECO:0000313" key="11">
    <source>
        <dbReference type="EMBL" id="WJW69341.1"/>
    </source>
</evidence>
<keyword evidence="5 8" id="KW-0812">Transmembrane</keyword>
<evidence type="ECO:0000256" key="4">
    <source>
        <dbReference type="ARBA" id="ARBA00022679"/>
    </source>
</evidence>
<dbReference type="Pfam" id="PF02366">
    <property type="entry name" value="PMT"/>
    <property type="match status" value="1"/>
</dbReference>
<gene>
    <name evidence="10" type="ORF">HXX08_16340</name>
    <name evidence="11" type="ORF">OZ401_002949</name>
</gene>
<dbReference type="GO" id="GO:0005886">
    <property type="term" value="C:plasma membrane"/>
    <property type="evidence" value="ECO:0007669"/>
    <property type="project" value="UniProtKB-SubCell"/>
</dbReference>
<keyword evidence="6 8" id="KW-1133">Transmembrane helix</keyword>
<accession>A0A8T7M5T8</accession>
<evidence type="ECO:0000256" key="1">
    <source>
        <dbReference type="ARBA" id="ARBA00004651"/>
    </source>
</evidence>
<feature type="transmembrane region" description="Helical" evidence="8">
    <location>
        <begin position="77"/>
        <end position="95"/>
    </location>
</feature>
<dbReference type="AlphaFoldDB" id="A0A8T7M5T8"/>
<dbReference type="GO" id="GO:0006493">
    <property type="term" value="P:protein O-linked glycosylation"/>
    <property type="evidence" value="ECO:0007669"/>
    <property type="project" value="InterPro"/>
</dbReference>
<evidence type="ECO:0000313" key="10">
    <source>
        <dbReference type="EMBL" id="NWJ47429.1"/>
    </source>
</evidence>
<keyword evidence="13" id="KW-1185">Reference proteome</keyword>
<dbReference type="Proteomes" id="UP001431572">
    <property type="component" value="Chromosome 2"/>
</dbReference>
<dbReference type="PANTHER" id="PTHR33908">
    <property type="entry name" value="MANNOSYLTRANSFERASE YKCB-RELATED"/>
    <property type="match status" value="1"/>
</dbReference>
<dbReference type="EMBL" id="CP128400">
    <property type="protein sequence ID" value="WJW69341.1"/>
    <property type="molecule type" value="Genomic_DNA"/>
</dbReference>
<sequence>MLEEKESLTQKNSFRLRPYVILRAIGIALISFAALGWLSIFPFFQLIKASLNGGRYIPAEDRILSGFSNFLISNPQALWFSFIAGIILLFIFTPYQIAESTDKQNSTLRIAGLEFRLPQWANFSWRLVGIAALVSILVLAAIYRIADARDIGVTDLVRTDYDEGVHAETALLLAHGKQLYHDFFFGHPAGGVLLWSLPLRLEGAEWGSLYDFLRVRLFTSLVSLLTITLVYLTGRRIGGKWAGPVAGAVAALALAIDGGAVRAEQQILLEPLVNFFSALALCLFVHFDFNQNGHSRLYSFGTPALVGFVAGMAFSVKVPAITLILALGLTLVIWRRWKALGFYTAGGVVAFLLVNGYYLLTTGSDFIKQVYIWQLLRPANDIAVTSGFTSLTTTSALDYMYGRPYLAFTLLGACFGLVAIAIRWISGKGGQGWIPVVLLAIFTTYLYTGKAYFFPHYYDHMALPLALLAGGIVNFWRVEWWWGRLGALLSGAMGLALLVVLAPSVLQSDAEPSKPEWNLQRAVADNFEKLQLPAGSVMALDTRYNFILGRPLQLDGYNRYAVDGVGYVEHVGLGLDQLSLSAALKKTFFEPKQSRSELQQIRVTAEAQENWYKNAANSDFIVMGDFAKTLIAPNTLSRIGSSFINRVHSDQIDILSSIRFIGYQSGALFGDKIRLLGFDTVPEIKLKAGENKIPLTVFWRSEAQSSENYTVFIHLLDQNGQKVAQRDTEPRYGATHTASWKLGEILDDDQSLPIPANLPPGKYRLKIGLYRATDFKGLEVTEVPTTERIEEGNLILLNVTITK</sequence>
<evidence type="ECO:0000256" key="3">
    <source>
        <dbReference type="ARBA" id="ARBA00022676"/>
    </source>
</evidence>
<dbReference type="GO" id="GO:0000030">
    <property type="term" value="F:mannosyltransferase activity"/>
    <property type="evidence" value="ECO:0007669"/>
    <property type="project" value="InterPro"/>
</dbReference>
<feature type="domain" description="ArnT-like N-terminal" evidence="9">
    <location>
        <begin position="211"/>
        <end position="341"/>
    </location>
</feature>
<proteinExistence type="predicted"/>
<evidence type="ECO:0000256" key="6">
    <source>
        <dbReference type="ARBA" id="ARBA00022989"/>
    </source>
</evidence>
<evidence type="ECO:0000313" key="12">
    <source>
        <dbReference type="Proteomes" id="UP000521676"/>
    </source>
</evidence>
<dbReference type="EMBL" id="JACATZ010000003">
    <property type="protein sequence ID" value="NWJ47429.1"/>
    <property type="molecule type" value="Genomic_DNA"/>
</dbReference>
<evidence type="ECO:0000259" key="9">
    <source>
        <dbReference type="Pfam" id="PF02366"/>
    </source>
</evidence>
<dbReference type="InterPro" id="IPR003342">
    <property type="entry name" value="ArnT-like_N"/>
</dbReference>
<organism evidence="10 12">
    <name type="scientific">Candidatus Chlorohelix allophototropha</name>
    <dbReference type="NCBI Taxonomy" id="3003348"/>
    <lineage>
        <taxon>Bacteria</taxon>
        <taxon>Bacillati</taxon>
        <taxon>Chloroflexota</taxon>
        <taxon>Chloroflexia</taxon>
        <taxon>Candidatus Chloroheliales</taxon>
        <taxon>Candidatus Chloroheliaceae</taxon>
        <taxon>Candidatus Chlorohelix</taxon>
    </lineage>
</organism>
<feature type="transmembrane region" description="Helical" evidence="8">
    <location>
        <begin position="268"/>
        <end position="287"/>
    </location>
</feature>
<evidence type="ECO:0000256" key="8">
    <source>
        <dbReference type="SAM" id="Phobius"/>
    </source>
</evidence>
<evidence type="ECO:0000256" key="2">
    <source>
        <dbReference type="ARBA" id="ARBA00022475"/>
    </source>
</evidence>
<feature type="transmembrane region" description="Helical" evidence="8">
    <location>
        <begin position="307"/>
        <end position="333"/>
    </location>
</feature>
<evidence type="ECO:0000256" key="5">
    <source>
        <dbReference type="ARBA" id="ARBA00022692"/>
    </source>
</evidence>
<feature type="transmembrane region" description="Helical" evidence="8">
    <location>
        <begin position="461"/>
        <end position="478"/>
    </location>
</feature>
<feature type="transmembrane region" description="Helical" evidence="8">
    <location>
        <begin position="123"/>
        <end position="146"/>
    </location>
</feature>
<evidence type="ECO:0000256" key="7">
    <source>
        <dbReference type="ARBA" id="ARBA00023136"/>
    </source>
</evidence>
<feature type="transmembrane region" description="Helical" evidence="8">
    <location>
        <begin position="432"/>
        <end position="449"/>
    </location>
</feature>
<dbReference type="Proteomes" id="UP000521676">
    <property type="component" value="Unassembled WGS sequence"/>
</dbReference>
<reference evidence="11" key="2">
    <citation type="journal article" date="2024" name="Nature">
        <title>Anoxygenic phototroph of the Chloroflexota uses a type I reaction centre.</title>
        <authorList>
            <person name="Tsuji J.M."/>
            <person name="Shaw N.A."/>
            <person name="Nagashima S."/>
            <person name="Venkiteswaran J.J."/>
            <person name="Schiff S.L."/>
            <person name="Watanabe T."/>
            <person name="Fukui M."/>
            <person name="Hanada S."/>
            <person name="Tank M."/>
            <person name="Neufeld J.D."/>
        </authorList>
    </citation>
    <scope>NUCLEOTIDE SEQUENCE</scope>
    <source>
        <strain evidence="11">L227-S17</strain>
    </source>
</reference>
<keyword evidence="4" id="KW-0808">Transferase</keyword>
<protein>
    <submittedName>
        <fullName evidence="10">Phospholipid carrier-dependent glycosyltransferase</fullName>
    </submittedName>
</protein>
<keyword evidence="7 8" id="KW-0472">Membrane</keyword>
<feature type="transmembrane region" description="Helical" evidence="8">
    <location>
        <begin position="405"/>
        <end position="425"/>
    </location>
</feature>
<feature type="transmembrane region" description="Helical" evidence="8">
    <location>
        <begin position="340"/>
        <end position="360"/>
    </location>
</feature>
<dbReference type="GO" id="GO:0016763">
    <property type="term" value="F:pentosyltransferase activity"/>
    <property type="evidence" value="ECO:0007669"/>
    <property type="project" value="TreeGrafter"/>
</dbReference>
<dbReference type="GO" id="GO:0009103">
    <property type="term" value="P:lipopolysaccharide biosynthetic process"/>
    <property type="evidence" value="ECO:0007669"/>
    <property type="project" value="UniProtKB-ARBA"/>
</dbReference>
<feature type="transmembrane region" description="Helical" evidence="8">
    <location>
        <begin position="213"/>
        <end position="232"/>
    </location>
</feature>
<dbReference type="RefSeq" id="WP_341471230.1">
    <property type="nucleotide sequence ID" value="NZ_CP128400.1"/>
</dbReference>
<reference evidence="10 12" key="1">
    <citation type="submission" date="2020-06" db="EMBL/GenBank/DDBJ databases">
        <title>Anoxygenic phototrophic Chloroflexota member uses a Type I reaction center.</title>
        <authorList>
            <person name="Tsuji J.M."/>
            <person name="Shaw N.A."/>
            <person name="Nagashima S."/>
            <person name="Venkiteswaran J."/>
            <person name="Schiff S.L."/>
            <person name="Hanada S."/>
            <person name="Tank M."/>
            <person name="Neufeld J.D."/>
        </authorList>
    </citation>
    <scope>NUCLEOTIDE SEQUENCE [LARGE SCALE GENOMIC DNA]</scope>
    <source>
        <strain evidence="10">L227-S17</strain>
    </source>
</reference>
<feature type="transmembrane region" description="Helical" evidence="8">
    <location>
        <begin position="20"/>
        <end position="44"/>
    </location>
</feature>
<name>A0A8T7M5T8_9CHLR</name>
<dbReference type="InterPro" id="IPR050297">
    <property type="entry name" value="LipidA_mod_glycosyltrf_83"/>
</dbReference>
<comment type="subcellular location">
    <subcellularLocation>
        <location evidence="1">Cell membrane</location>
        <topology evidence="1">Multi-pass membrane protein</topology>
    </subcellularLocation>
</comment>
<keyword evidence="2" id="KW-1003">Cell membrane</keyword>
<keyword evidence="3" id="KW-0328">Glycosyltransferase</keyword>
<dbReference type="PANTHER" id="PTHR33908:SF11">
    <property type="entry name" value="MEMBRANE PROTEIN"/>
    <property type="match status" value="1"/>
</dbReference>
<evidence type="ECO:0000313" key="13">
    <source>
        <dbReference type="Proteomes" id="UP001431572"/>
    </source>
</evidence>
<feature type="transmembrane region" description="Helical" evidence="8">
    <location>
        <begin position="485"/>
        <end position="506"/>
    </location>
</feature>